<dbReference type="PROSITE" id="PS00941">
    <property type="entry name" value="CARBOXYLESTERASE_B_2"/>
    <property type="match status" value="1"/>
</dbReference>
<evidence type="ECO:0000313" key="6">
    <source>
        <dbReference type="EMBL" id="MFH8546835.1"/>
    </source>
</evidence>
<keyword evidence="7" id="KW-1185">Reference proteome</keyword>
<dbReference type="PROSITE" id="PS00122">
    <property type="entry name" value="CARBOXYLESTERASE_B_1"/>
    <property type="match status" value="1"/>
</dbReference>
<evidence type="ECO:0000256" key="4">
    <source>
        <dbReference type="SAM" id="MobiDB-lite"/>
    </source>
</evidence>
<protein>
    <recommendedName>
        <fullName evidence="3">Carboxylic ester hydrolase</fullName>
        <ecNumber evidence="3">3.1.1.-</ecNumber>
    </recommendedName>
</protein>
<dbReference type="EMBL" id="JBIRGQ010000003">
    <property type="protein sequence ID" value="MFH8546835.1"/>
    <property type="molecule type" value="Genomic_DNA"/>
</dbReference>
<dbReference type="Pfam" id="PF00135">
    <property type="entry name" value="COesterase"/>
    <property type="match status" value="1"/>
</dbReference>
<dbReference type="InterPro" id="IPR019819">
    <property type="entry name" value="Carboxylesterase_B_CS"/>
</dbReference>
<evidence type="ECO:0000259" key="5">
    <source>
        <dbReference type="Pfam" id="PF00135"/>
    </source>
</evidence>
<dbReference type="Gene3D" id="3.40.50.1820">
    <property type="entry name" value="alpha/beta hydrolase"/>
    <property type="match status" value="1"/>
</dbReference>
<evidence type="ECO:0000256" key="1">
    <source>
        <dbReference type="ARBA" id="ARBA00005964"/>
    </source>
</evidence>
<feature type="compositionally biased region" description="Low complexity" evidence="4">
    <location>
        <begin position="46"/>
        <end position="72"/>
    </location>
</feature>
<dbReference type="EC" id="3.1.1.-" evidence="3"/>
<feature type="region of interest" description="Disordered" evidence="4">
    <location>
        <begin position="30"/>
        <end position="104"/>
    </location>
</feature>
<feature type="domain" description="Carboxylesterase type B" evidence="5">
    <location>
        <begin position="104"/>
        <end position="574"/>
    </location>
</feature>
<evidence type="ECO:0000256" key="2">
    <source>
        <dbReference type="ARBA" id="ARBA00022801"/>
    </source>
</evidence>
<dbReference type="InterPro" id="IPR050309">
    <property type="entry name" value="Type-B_Carboxylest/Lipase"/>
</dbReference>
<keyword evidence="3" id="KW-0732">Signal</keyword>
<comment type="caution">
    <text evidence="6">The sequence shown here is derived from an EMBL/GenBank/DDBJ whole genome shotgun (WGS) entry which is preliminary data.</text>
</comment>
<organism evidence="6 7">
    <name type="scientific">Streptomyces longisporoflavus</name>
    <dbReference type="NCBI Taxonomy" id="28044"/>
    <lineage>
        <taxon>Bacteria</taxon>
        <taxon>Bacillati</taxon>
        <taxon>Actinomycetota</taxon>
        <taxon>Actinomycetes</taxon>
        <taxon>Kitasatosporales</taxon>
        <taxon>Streptomycetaceae</taxon>
        <taxon>Streptomyces</taxon>
    </lineage>
</organism>
<name>A0ABW7QPC9_9ACTN</name>
<feature type="compositionally biased region" description="Low complexity" evidence="4">
    <location>
        <begin position="30"/>
        <end position="39"/>
    </location>
</feature>
<evidence type="ECO:0000313" key="7">
    <source>
        <dbReference type="Proteomes" id="UP001610818"/>
    </source>
</evidence>
<accession>A0ABW7QPC9</accession>
<dbReference type="InterPro" id="IPR002018">
    <property type="entry name" value="CarbesteraseB"/>
</dbReference>
<feature type="region of interest" description="Disordered" evidence="4">
    <location>
        <begin position="123"/>
        <end position="162"/>
    </location>
</feature>
<keyword evidence="2 3" id="KW-0378">Hydrolase</keyword>
<dbReference type="PANTHER" id="PTHR11559">
    <property type="entry name" value="CARBOXYLESTERASE"/>
    <property type="match status" value="1"/>
</dbReference>
<dbReference type="InterPro" id="IPR019826">
    <property type="entry name" value="Carboxylesterase_B_AS"/>
</dbReference>
<sequence>MRLSSAPPTRSRSLFATTVALLGIALSTAAAPPATSSRADPVSTVRAAPGPASASRTAATATATATAATPPTVRTKHGRIQGRRLAATSTSTATSTNTAAGTGTGTSTGVDFFGKIPYAAAPTGSLRWRPPQPPRSWKGTRDGGAPSPVCPQTENSNGPRSETEDCLYLDVWRPDTTAARTGKAPVLFWIFGGGGINGSGSQYDARKLAAETGSVVVTVNHRLGWLGFLALPELSAASTDRTSGQFGFQDQIAALGWLKENAAAFGGDPRQVTVAGQSAGGRAVCRLLTSPQAAGLFQRAVIQSGACNADALAPRERAGTSFAAAVGCGEKPSRTATLACLRGKSVSTLVDRPDPPGTPTIGGAVLPRNPQQAIESGRFTRVPVLVGNTHDENRPYPGISQPATDASLKAWIDRTYPELADEVSEQYATMEPADAAGAIASDTDRVCRAWKIENALARHTTVYAYEFNDFTAPAEAVTPGFAWGAYHTTELGYLFEFTRSDGSAKFLTGLSPRQEKLAREMRDDWGTFVRSGEPAPRSTWPAYRPGHRPAVLQYQLSGARVTHEFAEDHRCGFWDEHGLIKLA</sequence>
<feature type="compositionally biased region" description="Low complexity" evidence="4">
    <location>
        <begin position="86"/>
        <end position="104"/>
    </location>
</feature>
<feature type="region of interest" description="Disordered" evidence="4">
    <location>
        <begin position="347"/>
        <end position="367"/>
    </location>
</feature>
<dbReference type="RefSeq" id="WP_397712604.1">
    <property type="nucleotide sequence ID" value="NZ_JBIRGN010000003.1"/>
</dbReference>
<reference evidence="6 7" key="1">
    <citation type="submission" date="2024-10" db="EMBL/GenBank/DDBJ databases">
        <title>The Natural Products Discovery Center: Release of the First 8490 Sequenced Strains for Exploring Actinobacteria Biosynthetic Diversity.</title>
        <authorList>
            <person name="Kalkreuter E."/>
            <person name="Kautsar S.A."/>
            <person name="Yang D."/>
            <person name="Bader C.D."/>
            <person name="Teijaro C.N."/>
            <person name="Fluegel L."/>
            <person name="Davis C.M."/>
            <person name="Simpson J.R."/>
            <person name="Lauterbach L."/>
            <person name="Steele A.D."/>
            <person name="Gui C."/>
            <person name="Meng S."/>
            <person name="Li G."/>
            <person name="Viehrig K."/>
            <person name="Ye F."/>
            <person name="Su P."/>
            <person name="Kiefer A.F."/>
            <person name="Nichols A."/>
            <person name="Cepeda A.J."/>
            <person name="Yan W."/>
            <person name="Fan B."/>
            <person name="Jiang Y."/>
            <person name="Adhikari A."/>
            <person name="Zheng C.-J."/>
            <person name="Schuster L."/>
            <person name="Cowan T.M."/>
            <person name="Smanski M.J."/>
            <person name="Chevrette M.G."/>
            <person name="De Carvalho L.P.S."/>
            <person name="Shen B."/>
        </authorList>
    </citation>
    <scope>NUCLEOTIDE SEQUENCE [LARGE SCALE GENOMIC DNA]</scope>
    <source>
        <strain evidence="6 7">NPDC017990</strain>
    </source>
</reference>
<proteinExistence type="inferred from homology"/>
<feature type="chain" id="PRO_5045010271" description="Carboxylic ester hydrolase" evidence="3">
    <location>
        <begin position="31"/>
        <end position="583"/>
    </location>
</feature>
<feature type="signal peptide" evidence="3">
    <location>
        <begin position="1"/>
        <end position="30"/>
    </location>
</feature>
<evidence type="ECO:0000256" key="3">
    <source>
        <dbReference type="RuleBase" id="RU361235"/>
    </source>
</evidence>
<comment type="similarity">
    <text evidence="1 3">Belongs to the type-B carboxylesterase/lipase family.</text>
</comment>
<dbReference type="Proteomes" id="UP001610818">
    <property type="component" value="Unassembled WGS sequence"/>
</dbReference>
<dbReference type="InterPro" id="IPR029058">
    <property type="entry name" value="AB_hydrolase_fold"/>
</dbReference>
<gene>
    <name evidence="6" type="ORF">ACH4F9_17690</name>
</gene>
<dbReference type="SUPFAM" id="SSF53474">
    <property type="entry name" value="alpha/beta-Hydrolases"/>
    <property type="match status" value="1"/>
</dbReference>
<feature type="compositionally biased region" description="Polar residues" evidence="4">
    <location>
        <begin position="150"/>
        <end position="160"/>
    </location>
</feature>